<dbReference type="InterPro" id="IPR005148">
    <property type="entry name" value="Arg-tRNA-synth_N"/>
</dbReference>
<evidence type="ECO:0000256" key="9">
    <source>
        <dbReference type="RuleBase" id="RU363038"/>
    </source>
</evidence>
<dbReference type="GO" id="GO:0006420">
    <property type="term" value="P:arginyl-tRNA aminoacylation"/>
    <property type="evidence" value="ECO:0007669"/>
    <property type="project" value="UniProtKB-UniRule"/>
</dbReference>
<keyword evidence="3 8" id="KW-0547">Nucleotide-binding</keyword>
<sequence>MIYTYEAAKREALEATRRAAGAEVSLSLAIPPAGVAADLAIPCFPLAAALRAAPQEIATRLAGAVKLGPLLESAHASGGYLNVTFARSAFAAGVMGDLRRLGDRYGSNDAGGGRTVVIDFSAPNVARQMSVGHLRSTIIGAALYELHKFADYRPIGDNHLGDWGTQFGTLLYAYHTWLDRAGYERDPVGELLRLYVKFDAEARRDPSLRDQARQWHLRLERGDPDARRLWQEFVRHSLAAFQQIYDLLEVRFDYTLGESFYEDKMGEVIDTALRAGVAVEDQGALIVRLDDVGIKTPLILRRSDGATLYHTRDLATAIYRIRTFHPAKILYVVGSDQRLHFQQLFATLRKLGFGDVDYVHVDFGLIQLPEGRMSTRRGRVVFLEDVLDEAITRARRLVEEKNPELSEPEKDEVAGIVGIGAIKYADLSQNRVKNIVFDWERMLALDGDSAPYLQYTYVRARGILRKAGDHIPEDPFDPGATATIPEWALITSLGKFPEVVQEAVQAYHPHLVANYLFRLAQVFHGFYHDVPVLQADTEALRRSRLQLVAGAAAVMRIGLGLLGVRVPERM</sequence>
<dbReference type="Proteomes" id="UP000319353">
    <property type="component" value="Unassembled WGS sequence"/>
</dbReference>
<evidence type="ECO:0000313" key="13">
    <source>
        <dbReference type="Proteomes" id="UP000319353"/>
    </source>
</evidence>
<dbReference type="PANTHER" id="PTHR11956:SF5">
    <property type="entry name" value="ARGININE--TRNA LIGASE, CYTOPLASMIC"/>
    <property type="match status" value="1"/>
</dbReference>
<evidence type="ECO:0000259" key="11">
    <source>
        <dbReference type="SMART" id="SM01016"/>
    </source>
</evidence>
<evidence type="ECO:0000256" key="8">
    <source>
        <dbReference type="HAMAP-Rule" id="MF_00123"/>
    </source>
</evidence>
<accession>A0A537L570</accession>
<feature type="domain" description="DALR anticodon binding" evidence="10">
    <location>
        <begin position="453"/>
        <end position="570"/>
    </location>
</feature>
<dbReference type="PANTHER" id="PTHR11956">
    <property type="entry name" value="ARGINYL-TRNA SYNTHETASE"/>
    <property type="match status" value="1"/>
</dbReference>
<dbReference type="CDD" id="cd07956">
    <property type="entry name" value="Anticodon_Ia_Arg"/>
    <property type="match status" value="1"/>
</dbReference>
<dbReference type="EC" id="6.1.1.19" evidence="8"/>
<dbReference type="GO" id="GO:0005524">
    <property type="term" value="F:ATP binding"/>
    <property type="evidence" value="ECO:0007669"/>
    <property type="project" value="UniProtKB-UniRule"/>
</dbReference>
<evidence type="ECO:0000256" key="6">
    <source>
        <dbReference type="ARBA" id="ARBA00023146"/>
    </source>
</evidence>
<dbReference type="InterPro" id="IPR001278">
    <property type="entry name" value="Arg-tRNA-ligase"/>
</dbReference>
<comment type="caution">
    <text evidence="12">The sequence shown here is derived from an EMBL/GenBank/DDBJ whole genome shotgun (WGS) entry which is preliminary data.</text>
</comment>
<keyword evidence="8" id="KW-0963">Cytoplasm</keyword>
<dbReference type="HAMAP" id="MF_00123">
    <property type="entry name" value="Arg_tRNA_synth"/>
    <property type="match status" value="1"/>
</dbReference>
<dbReference type="FunFam" id="3.40.50.620:FF:000116">
    <property type="entry name" value="Arginine--tRNA ligase"/>
    <property type="match status" value="1"/>
</dbReference>
<dbReference type="CDD" id="cd00671">
    <property type="entry name" value="ArgRS_core"/>
    <property type="match status" value="1"/>
</dbReference>
<comment type="caution">
    <text evidence="8">Lacks conserved residue(s) required for the propagation of feature annotation.</text>
</comment>
<comment type="catalytic activity">
    <reaction evidence="7 8">
        <text>tRNA(Arg) + L-arginine + ATP = L-arginyl-tRNA(Arg) + AMP + diphosphate</text>
        <dbReference type="Rhea" id="RHEA:20301"/>
        <dbReference type="Rhea" id="RHEA-COMP:9658"/>
        <dbReference type="Rhea" id="RHEA-COMP:9673"/>
        <dbReference type="ChEBI" id="CHEBI:30616"/>
        <dbReference type="ChEBI" id="CHEBI:32682"/>
        <dbReference type="ChEBI" id="CHEBI:33019"/>
        <dbReference type="ChEBI" id="CHEBI:78442"/>
        <dbReference type="ChEBI" id="CHEBI:78513"/>
        <dbReference type="ChEBI" id="CHEBI:456215"/>
        <dbReference type="EC" id="6.1.1.19"/>
    </reaction>
</comment>
<evidence type="ECO:0000256" key="3">
    <source>
        <dbReference type="ARBA" id="ARBA00022741"/>
    </source>
</evidence>
<protein>
    <recommendedName>
        <fullName evidence="8">Arginine--tRNA ligase</fullName>
        <ecNumber evidence="8">6.1.1.19</ecNumber>
    </recommendedName>
    <alternativeName>
        <fullName evidence="8">Arginyl-tRNA synthetase</fullName>
        <shortName evidence="8">ArgRS</shortName>
    </alternativeName>
</protein>
<dbReference type="Pfam" id="PF00750">
    <property type="entry name" value="tRNA-synt_1d"/>
    <property type="match status" value="1"/>
</dbReference>
<evidence type="ECO:0000256" key="4">
    <source>
        <dbReference type="ARBA" id="ARBA00022840"/>
    </source>
</evidence>
<feature type="domain" description="Arginyl tRNA synthetase N-terminal" evidence="11">
    <location>
        <begin position="3"/>
        <end position="85"/>
    </location>
</feature>
<dbReference type="GO" id="GO:0005737">
    <property type="term" value="C:cytoplasm"/>
    <property type="evidence" value="ECO:0007669"/>
    <property type="project" value="UniProtKB-SubCell"/>
</dbReference>
<dbReference type="InterPro" id="IPR035684">
    <property type="entry name" value="ArgRS_core"/>
</dbReference>
<dbReference type="EMBL" id="VBAL01000063">
    <property type="protein sequence ID" value="TMJ03140.1"/>
    <property type="molecule type" value="Genomic_DNA"/>
</dbReference>
<dbReference type="SUPFAM" id="SSF47323">
    <property type="entry name" value="Anticodon-binding domain of a subclass of class I aminoacyl-tRNA synthetases"/>
    <property type="match status" value="1"/>
</dbReference>
<gene>
    <name evidence="8 12" type="primary">argS</name>
    <name evidence="12" type="ORF">E6H01_05690</name>
</gene>
<dbReference type="NCBIfam" id="TIGR00456">
    <property type="entry name" value="argS"/>
    <property type="match status" value="1"/>
</dbReference>
<evidence type="ECO:0000256" key="5">
    <source>
        <dbReference type="ARBA" id="ARBA00022917"/>
    </source>
</evidence>
<evidence type="ECO:0000259" key="10">
    <source>
        <dbReference type="SMART" id="SM00836"/>
    </source>
</evidence>
<dbReference type="Gene3D" id="3.40.50.620">
    <property type="entry name" value="HUPs"/>
    <property type="match status" value="1"/>
</dbReference>
<reference evidence="12 13" key="1">
    <citation type="journal article" date="2019" name="Nat. Microbiol.">
        <title>Mediterranean grassland soil C-N compound turnover is dependent on rainfall and depth, and is mediated by genomically divergent microorganisms.</title>
        <authorList>
            <person name="Diamond S."/>
            <person name="Andeer P.F."/>
            <person name="Li Z."/>
            <person name="Crits-Christoph A."/>
            <person name="Burstein D."/>
            <person name="Anantharaman K."/>
            <person name="Lane K.R."/>
            <person name="Thomas B.C."/>
            <person name="Pan C."/>
            <person name="Northen T.R."/>
            <person name="Banfield J.F."/>
        </authorList>
    </citation>
    <scope>NUCLEOTIDE SEQUENCE [LARGE SCALE GENOMIC DNA]</scope>
    <source>
        <strain evidence="12">NP_4</strain>
    </source>
</reference>
<keyword evidence="2 8" id="KW-0436">Ligase</keyword>
<keyword evidence="4 8" id="KW-0067">ATP-binding</keyword>
<comment type="similarity">
    <text evidence="1 8 9">Belongs to the class-I aminoacyl-tRNA synthetase family.</text>
</comment>
<dbReference type="SMART" id="SM00836">
    <property type="entry name" value="DALR_1"/>
    <property type="match status" value="1"/>
</dbReference>
<dbReference type="InterPro" id="IPR008909">
    <property type="entry name" value="DALR_anticod-bd"/>
</dbReference>
<dbReference type="SMART" id="SM01016">
    <property type="entry name" value="Arg_tRNA_synt_N"/>
    <property type="match status" value="1"/>
</dbReference>
<dbReference type="Pfam" id="PF03485">
    <property type="entry name" value="Arg_tRNA_synt_N"/>
    <property type="match status" value="1"/>
</dbReference>
<evidence type="ECO:0000256" key="2">
    <source>
        <dbReference type="ARBA" id="ARBA00022598"/>
    </source>
</evidence>
<name>A0A537L570_9BACT</name>
<dbReference type="SUPFAM" id="SSF52374">
    <property type="entry name" value="Nucleotidylyl transferase"/>
    <property type="match status" value="1"/>
</dbReference>
<evidence type="ECO:0000313" key="12">
    <source>
        <dbReference type="EMBL" id="TMJ03140.1"/>
    </source>
</evidence>
<dbReference type="InterPro" id="IPR014729">
    <property type="entry name" value="Rossmann-like_a/b/a_fold"/>
</dbReference>
<dbReference type="PRINTS" id="PR01038">
    <property type="entry name" value="TRNASYNTHARG"/>
</dbReference>
<organism evidence="12 13">
    <name type="scientific">Candidatus Segetimicrobium genomatis</name>
    <dbReference type="NCBI Taxonomy" id="2569760"/>
    <lineage>
        <taxon>Bacteria</taxon>
        <taxon>Bacillati</taxon>
        <taxon>Candidatus Sysuimicrobiota</taxon>
        <taxon>Candidatus Sysuimicrobiia</taxon>
        <taxon>Candidatus Sysuimicrobiales</taxon>
        <taxon>Candidatus Segetimicrobiaceae</taxon>
        <taxon>Candidatus Segetimicrobium</taxon>
    </lineage>
</organism>
<dbReference type="GO" id="GO:0004814">
    <property type="term" value="F:arginine-tRNA ligase activity"/>
    <property type="evidence" value="ECO:0007669"/>
    <property type="project" value="UniProtKB-UniRule"/>
</dbReference>
<dbReference type="InterPro" id="IPR036695">
    <property type="entry name" value="Arg-tRNA-synth_N_sf"/>
</dbReference>
<proteinExistence type="inferred from homology"/>
<dbReference type="Gene3D" id="1.10.730.10">
    <property type="entry name" value="Isoleucyl-tRNA Synthetase, Domain 1"/>
    <property type="match status" value="1"/>
</dbReference>
<keyword evidence="6 8" id="KW-0030">Aminoacyl-tRNA synthetase</keyword>
<dbReference type="InterPro" id="IPR009080">
    <property type="entry name" value="tRNAsynth_Ia_anticodon-bd"/>
</dbReference>
<dbReference type="Pfam" id="PF05746">
    <property type="entry name" value="DALR_1"/>
    <property type="match status" value="1"/>
</dbReference>
<dbReference type="SUPFAM" id="SSF55190">
    <property type="entry name" value="Arginyl-tRNA synthetase (ArgRS), N-terminal 'additional' domain"/>
    <property type="match status" value="1"/>
</dbReference>
<keyword evidence="5 8" id="KW-0648">Protein biosynthesis</keyword>
<evidence type="ECO:0000256" key="1">
    <source>
        <dbReference type="ARBA" id="ARBA00005594"/>
    </source>
</evidence>
<evidence type="ECO:0000256" key="7">
    <source>
        <dbReference type="ARBA" id="ARBA00049339"/>
    </source>
</evidence>
<comment type="subcellular location">
    <subcellularLocation>
        <location evidence="8">Cytoplasm</location>
    </subcellularLocation>
</comment>
<dbReference type="Gene3D" id="3.30.1360.70">
    <property type="entry name" value="Arginyl tRNA synthetase N-terminal domain"/>
    <property type="match status" value="1"/>
</dbReference>
<dbReference type="AlphaFoldDB" id="A0A537L570"/>
<comment type="subunit">
    <text evidence="8">Monomer.</text>
</comment>